<dbReference type="PROSITE" id="PS50931">
    <property type="entry name" value="HTH_LYSR"/>
    <property type="match status" value="1"/>
</dbReference>
<dbReference type="GO" id="GO:0000976">
    <property type="term" value="F:transcription cis-regulatory region binding"/>
    <property type="evidence" value="ECO:0007669"/>
    <property type="project" value="TreeGrafter"/>
</dbReference>
<dbReference type="InterPro" id="IPR005119">
    <property type="entry name" value="LysR_subst-bd"/>
</dbReference>
<evidence type="ECO:0000313" key="6">
    <source>
        <dbReference type="EMBL" id="GGF07698.1"/>
    </source>
</evidence>
<evidence type="ECO:0000313" key="8">
    <source>
        <dbReference type="Proteomes" id="UP000184120"/>
    </source>
</evidence>
<reference evidence="7" key="2">
    <citation type="submission" date="2016-11" db="EMBL/GenBank/DDBJ databases">
        <authorList>
            <person name="Jaros S."/>
            <person name="Januszkiewicz K."/>
            <person name="Wedrychowicz H."/>
        </authorList>
    </citation>
    <scope>NUCLEOTIDE SEQUENCE [LARGE SCALE GENOMIC DNA]</scope>
    <source>
        <strain evidence="7">DSM 27989</strain>
    </source>
</reference>
<dbReference type="Pfam" id="PF00126">
    <property type="entry name" value="HTH_1"/>
    <property type="match status" value="1"/>
</dbReference>
<protein>
    <submittedName>
        <fullName evidence="7">DNA-binding transcriptional regulator, LysR family</fullName>
    </submittedName>
    <submittedName>
        <fullName evidence="6">LysR family transcriptional regulator</fullName>
    </submittedName>
</protein>
<reference evidence="6" key="5">
    <citation type="submission" date="2024-05" db="EMBL/GenBank/DDBJ databases">
        <authorList>
            <person name="Sun Q."/>
            <person name="Zhou Y."/>
        </authorList>
    </citation>
    <scope>NUCLEOTIDE SEQUENCE</scope>
    <source>
        <strain evidence="6">CGMCC 1.12707</strain>
    </source>
</reference>
<evidence type="ECO:0000256" key="3">
    <source>
        <dbReference type="ARBA" id="ARBA00023125"/>
    </source>
</evidence>
<keyword evidence="2" id="KW-0805">Transcription regulation</keyword>
<organism evidence="7 8">
    <name type="scientific">Chishuiella changwenlii</name>
    <dbReference type="NCBI Taxonomy" id="1434701"/>
    <lineage>
        <taxon>Bacteria</taxon>
        <taxon>Pseudomonadati</taxon>
        <taxon>Bacteroidota</taxon>
        <taxon>Flavobacteriia</taxon>
        <taxon>Flavobacteriales</taxon>
        <taxon>Weeksellaceae</taxon>
        <taxon>Chishuiella</taxon>
    </lineage>
</organism>
<keyword evidence="3 7" id="KW-0238">DNA-binding</keyword>
<dbReference type="Pfam" id="PF03466">
    <property type="entry name" value="LysR_substrate"/>
    <property type="match status" value="1"/>
</dbReference>
<dbReference type="InterPro" id="IPR036390">
    <property type="entry name" value="WH_DNA-bd_sf"/>
</dbReference>
<reference evidence="6" key="1">
    <citation type="journal article" date="2014" name="Int. J. Syst. Evol. Microbiol.">
        <title>Complete genome of a new Firmicutes species belonging to the dominant human colonic microbiota ('Ruminococcus bicirculans') reveals two chromosomes and a selective capacity to utilize plant glucans.</title>
        <authorList>
            <consortium name="NISC Comparative Sequencing Program"/>
            <person name="Wegmann U."/>
            <person name="Louis P."/>
            <person name="Goesmann A."/>
            <person name="Henrissat B."/>
            <person name="Duncan S.H."/>
            <person name="Flint H.J."/>
        </authorList>
    </citation>
    <scope>NUCLEOTIDE SEQUENCE</scope>
    <source>
        <strain evidence="6">CGMCC 1.12707</strain>
    </source>
</reference>
<evidence type="ECO:0000256" key="2">
    <source>
        <dbReference type="ARBA" id="ARBA00023015"/>
    </source>
</evidence>
<evidence type="ECO:0000259" key="5">
    <source>
        <dbReference type="PROSITE" id="PS50931"/>
    </source>
</evidence>
<feature type="domain" description="HTH lysR-type" evidence="5">
    <location>
        <begin position="3"/>
        <end position="60"/>
    </location>
</feature>
<dbReference type="PANTHER" id="PTHR30126">
    <property type="entry name" value="HTH-TYPE TRANSCRIPTIONAL REGULATOR"/>
    <property type="match status" value="1"/>
</dbReference>
<evidence type="ECO:0000256" key="1">
    <source>
        <dbReference type="ARBA" id="ARBA00009437"/>
    </source>
</evidence>
<accession>A0A1M6SPJ8</accession>
<dbReference type="InterPro" id="IPR036388">
    <property type="entry name" value="WH-like_DNA-bd_sf"/>
</dbReference>
<dbReference type="AlphaFoldDB" id="A0A1M6SPJ8"/>
<sequence>MQVNLEWFRTFKAIYETGTMSGAAKQLFVSQPGIGLHLNALEAYTGFPLFERTSRKMIPTEKGKLFYQQILSSVECLQDVEKRFQKKSGVERPTLSIGMCVETFQQVLEKHIPYLGFNLIMQFGDNEHLLHLLENGSIDSIMTSIKSNDSNLIYNPFASERFVLVAGKNTDLTEFYSLDINDKSVVKDWLKMQFWYSTASDMKVLNRFWETNFGEHPDFLPNYIVPNKFSIIRCLSIDGGLAILPEFLCQEVLNTKEITKIWEGYSPVENALYYAKRKQSLFMEEINHIEKLLINEFSSVEIEEHID</sequence>
<reference evidence="8" key="3">
    <citation type="submission" date="2016-11" db="EMBL/GenBank/DDBJ databases">
        <authorList>
            <person name="Varghese N."/>
            <person name="Submissions S."/>
        </authorList>
    </citation>
    <scope>NUCLEOTIDE SEQUENCE [LARGE SCALE GENOMIC DNA]</scope>
    <source>
        <strain evidence="8">DSM 27989</strain>
    </source>
</reference>
<reference evidence="9" key="4">
    <citation type="journal article" date="2019" name="Int. J. Syst. Evol. Microbiol.">
        <title>The Global Catalogue of Microorganisms (GCM) 10K type strain sequencing project: providing services to taxonomists for standard genome sequencing and annotation.</title>
        <authorList>
            <consortium name="The Broad Institute Genomics Platform"/>
            <consortium name="The Broad Institute Genome Sequencing Center for Infectious Disease"/>
            <person name="Wu L."/>
            <person name="Ma J."/>
        </authorList>
    </citation>
    <scope>NUCLEOTIDE SEQUENCE [LARGE SCALE GENOMIC DNA]</scope>
    <source>
        <strain evidence="9">CGMCC 1.12707</strain>
    </source>
</reference>
<dbReference type="GO" id="GO:0003700">
    <property type="term" value="F:DNA-binding transcription factor activity"/>
    <property type="evidence" value="ECO:0007669"/>
    <property type="project" value="InterPro"/>
</dbReference>
<dbReference type="SUPFAM" id="SSF46785">
    <property type="entry name" value="Winged helix' DNA-binding domain"/>
    <property type="match status" value="1"/>
</dbReference>
<dbReference type="OrthoDB" id="646694at2"/>
<dbReference type="PANTHER" id="PTHR30126:SF39">
    <property type="entry name" value="HTH-TYPE TRANSCRIPTIONAL REGULATOR CYSL"/>
    <property type="match status" value="1"/>
</dbReference>
<evidence type="ECO:0000313" key="7">
    <source>
        <dbReference type="EMBL" id="SHK46569.1"/>
    </source>
</evidence>
<dbReference type="EMBL" id="BMFL01000019">
    <property type="protein sequence ID" value="GGF07698.1"/>
    <property type="molecule type" value="Genomic_DNA"/>
</dbReference>
<dbReference type="Proteomes" id="UP000184120">
    <property type="component" value="Unassembled WGS sequence"/>
</dbReference>
<name>A0A1M6SPJ8_9FLAO</name>
<dbReference type="EMBL" id="FRBH01000001">
    <property type="protein sequence ID" value="SHK46569.1"/>
    <property type="molecule type" value="Genomic_DNA"/>
</dbReference>
<gene>
    <name evidence="6" type="ORF">GCM10010984_26110</name>
    <name evidence="7" type="ORF">SAMN05443634_10169</name>
</gene>
<comment type="similarity">
    <text evidence="1">Belongs to the LysR transcriptional regulatory family.</text>
</comment>
<dbReference type="STRING" id="1434701.SAMN05443634_10169"/>
<evidence type="ECO:0000313" key="9">
    <source>
        <dbReference type="Proteomes" id="UP000650994"/>
    </source>
</evidence>
<dbReference type="InterPro" id="IPR000847">
    <property type="entry name" value="LysR_HTH_N"/>
</dbReference>
<keyword evidence="4" id="KW-0804">Transcription</keyword>
<dbReference type="RefSeq" id="WP_072928776.1">
    <property type="nucleotide sequence ID" value="NZ_BMFL01000019.1"/>
</dbReference>
<dbReference type="SUPFAM" id="SSF53850">
    <property type="entry name" value="Periplasmic binding protein-like II"/>
    <property type="match status" value="1"/>
</dbReference>
<dbReference type="PRINTS" id="PR00039">
    <property type="entry name" value="HTHLYSR"/>
</dbReference>
<dbReference type="Gene3D" id="1.10.10.10">
    <property type="entry name" value="Winged helix-like DNA-binding domain superfamily/Winged helix DNA-binding domain"/>
    <property type="match status" value="1"/>
</dbReference>
<proteinExistence type="inferred from homology"/>
<keyword evidence="9" id="KW-1185">Reference proteome</keyword>
<dbReference type="Proteomes" id="UP000650994">
    <property type="component" value="Unassembled WGS sequence"/>
</dbReference>
<evidence type="ECO:0000256" key="4">
    <source>
        <dbReference type="ARBA" id="ARBA00023163"/>
    </source>
</evidence>